<dbReference type="Pfam" id="PF10410">
    <property type="entry name" value="DnaB_bind"/>
    <property type="match status" value="1"/>
</dbReference>
<comment type="cofactor">
    <cofactor evidence="12 13 14">
        <name>Zn(2+)</name>
        <dbReference type="ChEBI" id="CHEBI:29105"/>
    </cofactor>
    <text evidence="12 13 14">Binds 1 zinc ion per monomer.</text>
</comment>
<keyword evidence="6 12" id="KW-0479">Metal-binding</keyword>
<accession>A0A7V5NXZ7</accession>
<gene>
    <name evidence="12" type="primary">dnaG</name>
    <name evidence="16" type="ORF">ENJ96_00305</name>
</gene>
<dbReference type="InterPro" id="IPR002694">
    <property type="entry name" value="Znf_CHC2"/>
</dbReference>
<dbReference type="EMBL" id="DROK01000011">
    <property type="protein sequence ID" value="HHI96279.1"/>
    <property type="molecule type" value="Genomic_DNA"/>
</dbReference>
<evidence type="ECO:0000259" key="15">
    <source>
        <dbReference type="PROSITE" id="PS50880"/>
    </source>
</evidence>
<dbReference type="Gene3D" id="3.90.980.10">
    <property type="entry name" value="DNA primase, catalytic core, N-terminal domain"/>
    <property type="match status" value="1"/>
</dbReference>
<dbReference type="HAMAP" id="MF_00974">
    <property type="entry name" value="DNA_primase_DnaG"/>
    <property type="match status" value="1"/>
</dbReference>
<keyword evidence="7 12" id="KW-0863">Zinc-finger</keyword>
<keyword evidence="8 12" id="KW-0862">Zinc</keyword>
<evidence type="ECO:0000256" key="9">
    <source>
        <dbReference type="ARBA" id="ARBA00022842"/>
    </source>
</evidence>
<keyword evidence="10 12" id="KW-0238">DNA-binding</keyword>
<dbReference type="SUPFAM" id="SSF56731">
    <property type="entry name" value="DNA primase core"/>
    <property type="match status" value="1"/>
</dbReference>
<evidence type="ECO:0000256" key="4">
    <source>
        <dbReference type="ARBA" id="ARBA00022695"/>
    </source>
</evidence>
<dbReference type="InterPro" id="IPR006295">
    <property type="entry name" value="DNA_primase_DnaG"/>
</dbReference>
<dbReference type="InterPro" id="IPR013264">
    <property type="entry name" value="DNAG_N"/>
</dbReference>
<keyword evidence="2 12" id="KW-0639">Primosome</keyword>
<dbReference type="InterPro" id="IPR036977">
    <property type="entry name" value="DNA_primase_Znf_CHC2"/>
</dbReference>
<dbReference type="GO" id="GO:0006269">
    <property type="term" value="P:DNA replication, synthesis of primer"/>
    <property type="evidence" value="ECO:0007669"/>
    <property type="project" value="UniProtKB-UniRule"/>
</dbReference>
<comment type="domain">
    <text evidence="12">Contains an N-terminal zinc-binding domain, a central core domain that contains the primase activity, and a C-terminal DnaB-binding domain.</text>
</comment>
<evidence type="ECO:0000256" key="7">
    <source>
        <dbReference type="ARBA" id="ARBA00022771"/>
    </source>
</evidence>
<keyword evidence="3 12" id="KW-0808">Transferase</keyword>
<evidence type="ECO:0000256" key="12">
    <source>
        <dbReference type="HAMAP-Rule" id="MF_00974"/>
    </source>
</evidence>
<dbReference type="InterPro" id="IPR019475">
    <property type="entry name" value="DNA_primase_DnaB-bd"/>
</dbReference>
<dbReference type="SMART" id="SM00400">
    <property type="entry name" value="ZnF_CHCC"/>
    <property type="match status" value="1"/>
</dbReference>
<dbReference type="Proteomes" id="UP000886101">
    <property type="component" value="Unassembled WGS sequence"/>
</dbReference>
<dbReference type="SMART" id="SM00493">
    <property type="entry name" value="TOPRIM"/>
    <property type="match status" value="1"/>
</dbReference>
<comment type="subunit">
    <text evidence="12">Monomer. Interacts with DnaB.</text>
</comment>
<keyword evidence="11 12" id="KW-0804">Transcription</keyword>
<keyword evidence="4 12" id="KW-0548">Nucleotidyltransferase</keyword>
<evidence type="ECO:0000256" key="8">
    <source>
        <dbReference type="ARBA" id="ARBA00022833"/>
    </source>
</evidence>
<comment type="similarity">
    <text evidence="12 13">Belongs to the DnaG primase family.</text>
</comment>
<dbReference type="SUPFAM" id="SSF57783">
    <property type="entry name" value="Zinc beta-ribbon"/>
    <property type="match status" value="1"/>
</dbReference>
<comment type="function">
    <text evidence="12 13">RNA polymerase that catalyzes the synthesis of short RNA molecules used as primers for DNA polymerase during DNA replication.</text>
</comment>
<name>A0A7V5NXZ7_9BACT</name>
<sequence>MPPKGGGVGLKEAARQIKETANIVDVVAEHVNLRRSGRNYIGLCPFHEDRKPSFVVSEERQIFHCFGCGAGGDVIAFYMKFHNLTFGEAVQELARRFGIPLSLEKIEPSSERRTALFELNEKAKRFYEHLLWGAKAGEEARAYLASRGLSEKTARLFGLGFAPTSFDSLTSHLRLAGADLALAAEAGLLVPREDGSFYDRFRNRLMFPIFDSNHRVAGFGGRILGDGEPKYLNTPETPVYHKGSILYGLAQTKGAIRAAGFGFVVEGYFDLLSLYDKGVKEVVATLGTALTPQQVRLLRGLAAEWYLVFDADEAGLKAALRAAPVFLNANLFPKVVVLPEGEDPDSFVCQAGAGSFYALREQAKDIFDFMLDLLSQRYPATPEGKLALFKELKPAFEALKDQMLLELQLVRVAERLKVSESALRAALKGVAKPVVGRSAPKEARSYSERTLVEFVIHYPEYLSDFLKLGLLRHLRDARLKALVEILSGFKDGCTPADLTLEDLELQALLSEILLSPPPFEEFPPERVAEEIKRWLARQEQKEKLVSLLEAIKEAEASGREEEALRLLRKYQELRCQC</sequence>
<dbReference type="InterPro" id="IPR006171">
    <property type="entry name" value="TOPRIM_dom"/>
</dbReference>
<dbReference type="InterPro" id="IPR030846">
    <property type="entry name" value="DnaG_bac"/>
</dbReference>
<evidence type="ECO:0000256" key="10">
    <source>
        <dbReference type="ARBA" id="ARBA00023125"/>
    </source>
</evidence>
<proteinExistence type="inferred from homology"/>
<dbReference type="FunFam" id="3.90.580.10:FF:000001">
    <property type="entry name" value="DNA primase"/>
    <property type="match status" value="1"/>
</dbReference>
<evidence type="ECO:0000256" key="13">
    <source>
        <dbReference type="PIRNR" id="PIRNR002811"/>
    </source>
</evidence>
<dbReference type="Gene3D" id="1.10.860.10">
    <property type="entry name" value="DNAb Helicase, Chain A"/>
    <property type="match status" value="1"/>
</dbReference>
<dbReference type="GO" id="GO:0003677">
    <property type="term" value="F:DNA binding"/>
    <property type="evidence" value="ECO:0007669"/>
    <property type="project" value="UniProtKB-KW"/>
</dbReference>
<comment type="caution">
    <text evidence="16">The sequence shown here is derived from an EMBL/GenBank/DDBJ whole genome shotgun (WGS) entry which is preliminary data.</text>
</comment>
<dbReference type="GO" id="GO:0000428">
    <property type="term" value="C:DNA-directed RNA polymerase complex"/>
    <property type="evidence" value="ECO:0007669"/>
    <property type="project" value="UniProtKB-KW"/>
</dbReference>
<protein>
    <recommendedName>
        <fullName evidence="12 13">DNA primase</fullName>
        <ecNumber evidence="12">2.7.7.101</ecNumber>
    </recommendedName>
</protein>
<evidence type="ECO:0000256" key="11">
    <source>
        <dbReference type="ARBA" id="ARBA00023163"/>
    </source>
</evidence>
<dbReference type="Gene3D" id="3.90.580.10">
    <property type="entry name" value="Zinc finger, CHC2-type domain"/>
    <property type="match status" value="1"/>
</dbReference>
<dbReference type="FunFam" id="3.90.980.10:FF:000001">
    <property type="entry name" value="DNA primase"/>
    <property type="match status" value="1"/>
</dbReference>
<keyword evidence="5 12" id="KW-0235">DNA replication</keyword>
<dbReference type="PIRSF" id="PIRSF002811">
    <property type="entry name" value="DnaG"/>
    <property type="match status" value="1"/>
</dbReference>
<dbReference type="CDD" id="cd03364">
    <property type="entry name" value="TOPRIM_DnaG_primases"/>
    <property type="match status" value="1"/>
</dbReference>
<dbReference type="PANTHER" id="PTHR30313">
    <property type="entry name" value="DNA PRIMASE"/>
    <property type="match status" value="1"/>
</dbReference>
<dbReference type="GO" id="GO:0005737">
    <property type="term" value="C:cytoplasm"/>
    <property type="evidence" value="ECO:0007669"/>
    <property type="project" value="TreeGrafter"/>
</dbReference>
<dbReference type="GO" id="GO:0003899">
    <property type="term" value="F:DNA-directed RNA polymerase activity"/>
    <property type="evidence" value="ECO:0007669"/>
    <property type="project" value="UniProtKB-UniRule"/>
</dbReference>
<dbReference type="Pfam" id="PF13155">
    <property type="entry name" value="Toprim_2"/>
    <property type="match status" value="1"/>
</dbReference>
<dbReference type="EC" id="2.7.7.101" evidence="12"/>
<reference evidence="16" key="1">
    <citation type="journal article" date="2020" name="mSystems">
        <title>Genome- and Community-Level Interaction Insights into Carbon Utilization and Element Cycling Functions of Hydrothermarchaeota in Hydrothermal Sediment.</title>
        <authorList>
            <person name="Zhou Z."/>
            <person name="Liu Y."/>
            <person name="Xu W."/>
            <person name="Pan J."/>
            <person name="Luo Z.H."/>
            <person name="Li M."/>
        </authorList>
    </citation>
    <scope>NUCLEOTIDE SEQUENCE [LARGE SCALE GENOMIC DNA]</scope>
    <source>
        <strain evidence="16">HyVt-533</strain>
    </source>
</reference>
<keyword evidence="1 12" id="KW-0240">DNA-directed RNA polymerase</keyword>
<dbReference type="InterPro" id="IPR034151">
    <property type="entry name" value="TOPRIM_DnaG_bac"/>
</dbReference>
<evidence type="ECO:0000313" key="16">
    <source>
        <dbReference type="EMBL" id="HHI96279.1"/>
    </source>
</evidence>
<dbReference type="PANTHER" id="PTHR30313:SF2">
    <property type="entry name" value="DNA PRIMASE"/>
    <property type="match status" value="1"/>
</dbReference>
<keyword evidence="9" id="KW-0460">Magnesium</keyword>
<dbReference type="InterPro" id="IPR037068">
    <property type="entry name" value="DNA_primase_core_N_sf"/>
</dbReference>
<dbReference type="GO" id="GO:0008270">
    <property type="term" value="F:zinc ion binding"/>
    <property type="evidence" value="ECO:0007669"/>
    <property type="project" value="UniProtKB-UniRule"/>
</dbReference>
<dbReference type="Gene3D" id="3.40.1360.10">
    <property type="match status" value="1"/>
</dbReference>
<dbReference type="NCBIfam" id="TIGR01391">
    <property type="entry name" value="dnaG"/>
    <property type="match status" value="1"/>
</dbReference>
<dbReference type="InterPro" id="IPR016136">
    <property type="entry name" value="DNA_helicase_N/primase_C"/>
</dbReference>
<evidence type="ECO:0000256" key="3">
    <source>
        <dbReference type="ARBA" id="ARBA00022679"/>
    </source>
</evidence>
<feature type="domain" description="Toprim" evidence="15">
    <location>
        <begin position="260"/>
        <end position="343"/>
    </location>
</feature>
<evidence type="ECO:0000256" key="1">
    <source>
        <dbReference type="ARBA" id="ARBA00022478"/>
    </source>
</evidence>
<evidence type="ECO:0000256" key="14">
    <source>
        <dbReference type="PIRSR" id="PIRSR002811-1"/>
    </source>
</evidence>
<evidence type="ECO:0000256" key="6">
    <source>
        <dbReference type="ARBA" id="ARBA00022723"/>
    </source>
</evidence>
<dbReference type="Pfam" id="PF01807">
    <property type="entry name" value="Zn_ribbon_DnaG"/>
    <property type="match status" value="1"/>
</dbReference>
<dbReference type="AlphaFoldDB" id="A0A7V5NXZ7"/>
<comment type="catalytic activity">
    <reaction evidence="12">
        <text>ssDNA + n NTP = ssDNA/pppN(pN)n-1 hybrid + (n-1) diphosphate.</text>
        <dbReference type="EC" id="2.7.7.101"/>
    </reaction>
</comment>
<dbReference type="GO" id="GO:1990077">
    <property type="term" value="C:primosome complex"/>
    <property type="evidence" value="ECO:0007669"/>
    <property type="project" value="UniProtKB-KW"/>
</dbReference>
<organism evidence="16">
    <name type="scientific">Thermodesulfatator atlanticus</name>
    <dbReference type="NCBI Taxonomy" id="501497"/>
    <lineage>
        <taxon>Bacteria</taxon>
        <taxon>Pseudomonadati</taxon>
        <taxon>Thermodesulfobacteriota</taxon>
        <taxon>Thermodesulfobacteria</taxon>
        <taxon>Thermodesulfobacteriales</taxon>
        <taxon>Thermodesulfatatoraceae</taxon>
        <taxon>Thermodesulfatator</taxon>
    </lineage>
</organism>
<dbReference type="InterPro" id="IPR050219">
    <property type="entry name" value="DnaG_primase"/>
</dbReference>
<dbReference type="PROSITE" id="PS50880">
    <property type="entry name" value="TOPRIM"/>
    <property type="match status" value="1"/>
</dbReference>
<dbReference type="Pfam" id="PF08275">
    <property type="entry name" value="DNAG_N"/>
    <property type="match status" value="1"/>
</dbReference>
<feature type="zinc finger region" description="CHC2-type" evidence="12 14">
    <location>
        <begin position="44"/>
        <end position="68"/>
    </location>
</feature>
<evidence type="ECO:0000256" key="5">
    <source>
        <dbReference type="ARBA" id="ARBA00022705"/>
    </source>
</evidence>
<evidence type="ECO:0000256" key="2">
    <source>
        <dbReference type="ARBA" id="ARBA00022515"/>
    </source>
</evidence>